<dbReference type="AlphaFoldDB" id="A0A318RTZ6"/>
<sequence length="83" mass="9437">MGSAGGRIDSYPGTAMTSHHMVNPDMEFFYCPYCGEQDLYPREDRGWECHQCQRAFTLTLTATRLTDRPHTIAPPTRQESSLP</sequence>
<evidence type="ECO:0000313" key="2">
    <source>
        <dbReference type="Proteomes" id="UP000247591"/>
    </source>
</evidence>
<proteinExistence type="predicted"/>
<reference evidence="1 2" key="1">
    <citation type="submission" date="2018-06" db="EMBL/GenBank/DDBJ databases">
        <title>Genomic Encyclopedia of Type Strains, Phase IV (KMG-IV): sequencing the most valuable type-strain genomes for metagenomic binning, comparative biology and taxonomic classification.</title>
        <authorList>
            <person name="Goeker M."/>
        </authorList>
    </citation>
    <scope>NUCLEOTIDE SEQUENCE [LARGE SCALE GENOMIC DNA]</scope>
    <source>
        <strain evidence="1 2">DSM 45521</strain>
    </source>
</reference>
<name>A0A318RTZ6_WILLI</name>
<dbReference type="Proteomes" id="UP000247591">
    <property type="component" value="Unassembled WGS sequence"/>
</dbReference>
<keyword evidence="2" id="KW-1185">Reference proteome</keyword>
<dbReference type="EMBL" id="QJSP01000020">
    <property type="protein sequence ID" value="PYE12743.1"/>
    <property type="molecule type" value="Genomic_DNA"/>
</dbReference>
<gene>
    <name evidence="1" type="ORF">DFR67_12022</name>
</gene>
<protein>
    <recommendedName>
        <fullName evidence="3">Insertion element protein</fullName>
    </recommendedName>
</protein>
<evidence type="ECO:0008006" key="3">
    <source>
        <dbReference type="Google" id="ProtNLM"/>
    </source>
</evidence>
<accession>A0A318RTZ6</accession>
<comment type="caution">
    <text evidence="1">The sequence shown here is derived from an EMBL/GenBank/DDBJ whole genome shotgun (WGS) entry which is preliminary data.</text>
</comment>
<organism evidence="1 2">
    <name type="scientific">Williamsia limnetica</name>
    <dbReference type="NCBI Taxonomy" id="882452"/>
    <lineage>
        <taxon>Bacteria</taxon>
        <taxon>Bacillati</taxon>
        <taxon>Actinomycetota</taxon>
        <taxon>Actinomycetes</taxon>
        <taxon>Mycobacteriales</taxon>
        <taxon>Nocardiaceae</taxon>
        <taxon>Williamsia</taxon>
    </lineage>
</organism>
<evidence type="ECO:0000313" key="1">
    <source>
        <dbReference type="EMBL" id="PYE12743.1"/>
    </source>
</evidence>